<keyword evidence="2" id="KW-1185">Reference proteome</keyword>
<gene>
    <name evidence="1" type="ORF">GCM10009640_16220</name>
</gene>
<proteinExistence type="predicted"/>
<dbReference type="RefSeq" id="WP_343919238.1">
    <property type="nucleotide sequence ID" value="NZ_BAAAKK010000004.1"/>
</dbReference>
<reference evidence="1 2" key="1">
    <citation type="journal article" date="2019" name="Int. J. Syst. Evol. Microbiol.">
        <title>The Global Catalogue of Microorganisms (GCM) 10K type strain sequencing project: providing services to taxonomists for standard genome sequencing and annotation.</title>
        <authorList>
            <consortium name="The Broad Institute Genomics Platform"/>
            <consortium name="The Broad Institute Genome Sequencing Center for Infectious Disease"/>
            <person name="Wu L."/>
            <person name="Ma J."/>
        </authorList>
    </citation>
    <scope>NUCLEOTIDE SEQUENCE [LARGE SCALE GENOMIC DNA]</scope>
    <source>
        <strain evidence="1 2">JCM 12398</strain>
    </source>
</reference>
<name>A0ABN1YUB1_9MICO</name>
<evidence type="ECO:0000313" key="2">
    <source>
        <dbReference type="Proteomes" id="UP001501266"/>
    </source>
</evidence>
<sequence>MFLIIDAVVLGSARDAASPVPLWRIDGHELPELRAAAAGGDDEARAPAGFVLGVEAVVAAVVQLATGATITADVRG</sequence>
<organism evidence="1 2">
    <name type="scientific">Agrococcus citreus</name>
    <dbReference type="NCBI Taxonomy" id="84643"/>
    <lineage>
        <taxon>Bacteria</taxon>
        <taxon>Bacillati</taxon>
        <taxon>Actinomycetota</taxon>
        <taxon>Actinomycetes</taxon>
        <taxon>Micrococcales</taxon>
        <taxon>Microbacteriaceae</taxon>
        <taxon>Agrococcus</taxon>
    </lineage>
</organism>
<accession>A0ABN1YUB1</accession>
<evidence type="ECO:0000313" key="1">
    <source>
        <dbReference type="EMBL" id="GAA1422830.1"/>
    </source>
</evidence>
<comment type="caution">
    <text evidence="1">The sequence shown here is derived from an EMBL/GenBank/DDBJ whole genome shotgun (WGS) entry which is preliminary data.</text>
</comment>
<dbReference type="Proteomes" id="UP001501266">
    <property type="component" value="Unassembled WGS sequence"/>
</dbReference>
<dbReference type="EMBL" id="BAAAKK010000004">
    <property type="protein sequence ID" value="GAA1422830.1"/>
    <property type="molecule type" value="Genomic_DNA"/>
</dbReference>
<protein>
    <submittedName>
        <fullName evidence="1">Uncharacterized protein</fullName>
    </submittedName>
</protein>